<evidence type="ECO:0000313" key="3">
    <source>
        <dbReference type="Proteomes" id="UP000245370"/>
    </source>
</evidence>
<dbReference type="OrthoDB" id="140980at2"/>
<feature type="transmembrane region" description="Helical" evidence="1">
    <location>
        <begin position="50"/>
        <end position="68"/>
    </location>
</feature>
<feature type="transmembrane region" description="Helical" evidence="1">
    <location>
        <begin position="140"/>
        <end position="157"/>
    </location>
</feature>
<evidence type="ECO:0000313" key="2">
    <source>
        <dbReference type="EMBL" id="PWH84703.1"/>
    </source>
</evidence>
<feature type="transmembrane region" description="Helical" evidence="1">
    <location>
        <begin position="12"/>
        <end position="30"/>
    </location>
</feature>
<organism evidence="2 3">
    <name type="scientific">Brumimicrobium oceani</name>
    <dbReference type="NCBI Taxonomy" id="2100725"/>
    <lineage>
        <taxon>Bacteria</taxon>
        <taxon>Pseudomonadati</taxon>
        <taxon>Bacteroidota</taxon>
        <taxon>Flavobacteriia</taxon>
        <taxon>Flavobacteriales</taxon>
        <taxon>Crocinitomicaceae</taxon>
        <taxon>Brumimicrobium</taxon>
    </lineage>
</organism>
<evidence type="ECO:0000256" key="1">
    <source>
        <dbReference type="SAM" id="Phobius"/>
    </source>
</evidence>
<keyword evidence="1" id="KW-0812">Transmembrane</keyword>
<accession>A0A2U2XAA9</accession>
<protein>
    <submittedName>
        <fullName evidence="2">Quinol:cytochrome C oxidoreductase</fullName>
    </submittedName>
</protein>
<keyword evidence="1" id="KW-1133">Transmembrane helix</keyword>
<sequence>MDYQVSNKAKLWTTAAMVIGVLFTGIGIIAASGDGHLGQKFLGNLLSNSFFFFSIAISALFFLALQYATESGWYVYIKRVLEAITGFLPMGSGLLVITFLSLTFTNGSHIYMWMDPEVMNEGGSHYDALSAGKGAYLNTPFFWIRTVAYLAIYYIMWKGFMKRSLEMDNNPDLAEQLHFKNYRRGALFLVFFAIFSSTSSWDWIMSIDIHWFSTLFGWYVFAGSWTSAMVVTIILLLYLKKLGYLPKVNESHIHDIGKWVFATSFLWAYLWFSQYMLIWYANIPEETTYYLMRIEHYKILYFGMFIINFAFPMLLLMSRDAKRHAGILTFVGLVILAGHWLDVWIMVMGGSMGPTASIGFMEIGMAVLFCGLFVRVILLKLSQSPLVSKNHPFLDESLHHEI</sequence>
<reference evidence="2 3" key="1">
    <citation type="submission" date="2018-05" db="EMBL/GenBank/DDBJ databases">
        <title>Brumimicrobium oceani sp. nov., isolated from coastal sediment.</title>
        <authorList>
            <person name="Kou Y."/>
        </authorList>
    </citation>
    <scope>NUCLEOTIDE SEQUENCE [LARGE SCALE GENOMIC DNA]</scope>
    <source>
        <strain evidence="2 3">C305</strain>
    </source>
</reference>
<feature type="transmembrane region" description="Helical" evidence="1">
    <location>
        <begin position="325"/>
        <end position="346"/>
    </location>
</feature>
<feature type="transmembrane region" description="Helical" evidence="1">
    <location>
        <begin position="358"/>
        <end position="379"/>
    </location>
</feature>
<proteinExistence type="predicted"/>
<reference evidence="2 3" key="2">
    <citation type="submission" date="2018-05" db="EMBL/GenBank/DDBJ databases">
        <authorList>
            <person name="Lanie J.A."/>
            <person name="Ng W.-L."/>
            <person name="Kazmierczak K.M."/>
            <person name="Andrzejewski T.M."/>
            <person name="Davidsen T.M."/>
            <person name="Wayne K.J."/>
            <person name="Tettelin H."/>
            <person name="Glass J.I."/>
            <person name="Rusch D."/>
            <person name="Podicherti R."/>
            <person name="Tsui H.-C.T."/>
            <person name="Winkler M.E."/>
        </authorList>
    </citation>
    <scope>NUCLEOTIDE SEQUENCE [LARGE SCALE GENOMIC DNA]</scope>
    <source>
        <strain evidence="2 3">C305</strain>
    </source>
</reference>
<feature type="transmembrane region" description="Helical" evidence="1">
    <location>
        <begin position="216"/>
        <end position="239"/>
    </location>
</feature>
<dbReference type="EMBL" id="QFRJ01000012">
    <property type="protein sequence ID" value="PWH84703.1"/>
    <property type="molecule type" value="Genomic_DNA"/>
</dbReference>
<name>A0A2U2XAA9_9FLAO</name>
<dbReference type="RefSeq" id="WP_109360315.1">
    <property type="nucleotide sequence ID" value="NZ_QFRJ01000012.1"/>
</dbReference>
<keyword evidence="3" id="KW-1185">Reference proteome</keyword>
<dbReference type="Proteomes" id="UP000245370">
    <property type="component" value="Unassembled WGS sequence"/>
</dbReference>
<dbReference type="PANTHER" id="PTHR43044">
    <property type="match status" value="1"/>
</dbReference>
<feature type="transmembrane region" description="Helical" evidence="1">
    <location>
        <begin position="299"/>
        <end position="318"/>
    </location>
</feature>
<feature type="transmembrane region" description="Helical" evidence="1">
    <location>
        <begin position="80"/>
        <end position="104"/>
    </location>
</feature>
<keyword evidence="1" id="KW-0472">Membrane</keyword>
<dbReference type="PANTHER" id="PTHR43044:SF1">
    <property type="entry name" value="QUINOL:CYTOCHROME C OXIDOREDUCTASE QUINONE-BINDING SUBUNIT 2"/>
    <property type="match status" value="1"/>
</dbReference>
<feature type="transmembrane region" description="Helical" evidence="1">
    <location>
        <begin position="186"/>
        <end position="204"/>
    </location>
</feature>
<comment type="caution">
    <text evidence="2">The sequence shown here is derived from an EMBL/GenBank/DDBJ whole genome shotgun (WGS) entry which is preliminary data.</text>
</comment>
<feature type="transmembrane region" description="Helical" evidence="1">
    <location>
        <begin position="259"/>
        <end position="279"/>
    </location>
</feature>
<gene>
    <name evidence="2" type="ORF">DIT68_13345</name>
</gene>
<dbReference type="AlphaFoldDB" id="A0A2U2XAA9"/>